<organism evidence="2 3">
    <name type="scientific">Caenorhabditis remanei</name>
    <name type="common">Caenorhabditis vulgaris</name>
    <dbReference type="NCBI Taxonomy" id="31234"/>
    <lineage>
        <taxon>Eukaryota</taxon>
        <taxon>Metazoa</taxon>
        <taxon>Ecdysozoa</taxon>
        <taxon>Nematoda</taxon>
        <taxon>Chromadorea</taxon>
        <taxon>Rhabditida</taxon>
        <taxon>Rhabditina</taxon>
        <taxon>Rhabditomorpha</taxon>
        <taxon>Rhabditoidea</taxon>
        <taxon>Rhabditidae</taxon>
        <taxon>Peloderinae</taxon>
        <taxon>Caenorhabditis</taxon>
    </lineage>
</organism>
<dbReference type="GO" id="GO:0005737">
    <property type="term" value="C:cytoplasm"/>
    <property type="evidence" value="ECO:0007669"/>
    <property type="project" value="TreeGrafter"/>
</dbReference>
<evidence type="ECO:0000313" key="3">
    <source>
        <dbReference type="Proteomes" id="UP000483820"/>
    </source>
</evidence>
<evidence type="ECO:0000259" key="1">
    <source>
        <dbReference type="SMART" id="SM00156"/>
    </source>
</evidence>
<dbReference type="Proteomes" id="UP000483820">
    <property type="component" value="Chromosome IV"/>
</dbReference>
<dbReference type="GO" id="GO:0005634">
    <property type="term" value="C:nucleus"/>
    <property type="evidence" value="ECO:0007669"/>
    <property type="project" value="TreeGrafter"/>
</dbReference>
<protein>
    <recommendedName>
        <fullName evidence="1">Serine/threonine specific protein phosphatases domain-containing protein</fullName>
    </recommendedName>
</protein>
<dbReference type="PANTHER" id="PTHR11668">
    <property type="entry name" value="SERINE/THREONINE PROTEIN PHOSPHATASE"/>
    <property type="match status" value="1"/>
</dbReference>
<reference evidence="2 3" key="1">
    <citation type="submission" date="2019-12" db="EMBL/GenBank/DDBJ databases">
        <title>Chromosome-level assembly of the Caenorhabditis remanei genome.</title>
        <authorList>
            <person name="Teterina A.A."/>
            <person name="Willis J.H."/>
            <person name="Phillips P.C."/>
        </authorList>
    </citation>
    <scope>NUCLEOTIDE SEQUENCE [LARGE SCALE GENOMIC DNA]</scope>
    <source>
        <strain evidence="2 3">PX506</strain>
        <tissue evidence="2">Whole organism</tissue>
    </source>
</reference>
<dbReference type="Gene3D" id="3.60.21.10">
    <property type="match status" value="1"/>
</dbReference>
<dbReference type="SMART" id="SM00156">
    <property type="entry name" value="PP2Ac"/>
    <property type="match status" value="1"/>
</dbReference>
<sequence>MPLACLIGGKILTMHGGISTKLENWKNFETIQRPLVEVSDNALAQDLIWEDPAADESLDALSREPKWSKNALRGLSCTFNSQCVDDVCKTFKIKLIIRAHQMIPDGFQFTANKKLLTIFSAPRYMNENDNRGAIVRIREDGKFGIIVFNKTMGGKNPLNEELTRADYIPNVSAKKKSDTVVNDIKTALQTAFFDSKSSQK</sequence>
<name>A0A6A5GT46_CAERE</name>
<dbReference type="RefSeq" id="XP_053585407.1">
    <property type="nucleotide sequence ID" value="XM_053730635.1"/>
</dbReference>
<evidence type="ECO:0000313" key="2">
    <source>
        <dbReference type="EMBL" id="KAF1758648.1"/>
    </source>
</evidence>
<feature type="domain" description="Serine/threonine specific protein phosphatases" evidence="1">
    <location>
        <begin position="1"/>
        <end position="152"/>
    </location>
</feature>
<dbReference type="GeneID" id="9799476"/>
<dbReference type="InterPro" id="IPR029052">
    <property type="entry name" value="Metallo-depent_PP-like"/>
</dbReference>
<dbReference type="SUPFAM" id="SSF56300">
    <property type="entry name" value="Metallo-dependent phosphatases"/>
    <property type="match status" value="1"/>
</dbReference>
<dbReference type="CTD" id="9799476"/>
<dbReference type="PANTHER" id="PTHR11668:SF450">
    <property type="entry name" value="SERINE_THREONINE-PROTEIN PHOSPHATASE"/>
    <property type="match status" value="1"/>
</dbReference>
<comment type="caution">
    <text evidence="2">The sequence shown here is derived from an EMBL/GenBank/DDBJ whole genome shotgun (WGS) entry which is preliminary data.</text>
</comment>
<dbReference type="InterPro" id="IPR050341">
    <property type="entry name" value="PP1_catalytic_subunit"/>
</dbReference>
<dbReference type="GO" id="GO:0004722">
    <property type="term" value="F:protein serine/threonine phosphatase activity"/>
    <property type="evidence" value="ECO:0007669"/>
    <property type="project" value="TreeGrafter"/>
</dbReference>
<dbReference type="Pfam" id="PF00149">
    <property type="entry name" value="Metallophos"/>
    <property type="match status" value="1"/>
</dbReference>
<accession>A0A6A5GT46</accession>
<dbReference type="KEGG" id="crq:GCK72_015107"/>
<dbReference type="PRINTS" id="PR00114">
    <property type="entry name" value="STPHPHTASE"/>
</dbReference>
<dbReference type="AlphaFoldDB" id="A0A6A5GT46"/>
<proteinExistence type="predicted"/>
<gene>
    <name evidence="2" type="ORF">GCK72_015107</name>
</gene>
<dbReference type="EMBL" id="WUAV01000004">
    <property type="protein sequence ID" value="KAF1758648.1"/>
    <property type="molecule type" value="Genomic_DNA"/>
</dbReference>
<dbReference type="InterPro" id="IPR006186">
    <property type="entry name" value="Ser/Thr-sp_prot-phosphatase"/>
</dbReference>
<dbReference type="InterPro" id="IPR004843">
    <property type="entry name" value="Calcineurin-like_PHP"/>
</dbReference>